<proteinExistence type="predicted"/>
<protein>
    <submittedName>
        <fullName evidence="2">Uncharacterized protein</fullName>
    </submittedName>
</protein>
<evidence type="ECO:0000256" key="1">
    <source>
        <dbReference type="SAM" id="MobiDB-lite"/>
    </source>
</evidence>
<feature type="non-terminal residue" evidence="2">
    <location>
        <position position="92"/>
    </location>
</feature>
<reference evidence="2 3" key="1">
    <citation type="submission" date="2023-09" db="EMBL/GenBank/DDBJ databases">
        <title>Multi-omics analysis of a traditional fermented food reveals byproduct-associated fungal strains for waste-to-food upcycling.</title>
        <authorList>
            <consortium name="Lawrence Berkeley National Laboratory"/>
            <person name="Rekdal V.M."/>
            <person name="Villalobos-Escobedo J.M."/>
            <person name="Rodriguez-Valeron N."/>
            <person name="Garcia M.O."/>
            <person name="Vasquez D.P."/>
            <person name="Damayanti I."/>
            <person name="Sorensen P.M."/>
            <person name="Baidoo E.E."/>
            <person name="De Carvalho A.C."/>
            <person name="Riley R."/>
            <person name="Lipzen A."/>
            <person name="He G."/>
            <person name="Yan M."/>
            <person name="Haridas S."/>
            <person name="Daum C."/>
            <person name="Yoshinaga Y."/>
            <person name="Ng V."/>
            <person name="Grigoriev I.V."/>
            <person name="Munk R."/>
            <person name="Nuraida L."/>
            <person name="Wijaya C.H."/>
            <person name="Morales P.-C."/>
            <person name="Keasling J.D."/>
        </authorList>
    </citation>
    <scope>NUCLEOTIDE SEQUENCE [LARGE SCALE GENOMIC DNA]</scope>
    <source>
        <strain evidence="2 3">FGSC 2613</strain>
    </source>
</reference>
<accession>A0ABR3D2J7</accession>
<gene>
    <name evidence="2" type="ORF">QR685DRAFT_403210</name>
</gene>
<feature type="region of interest" description="Disordered" evidence="1">
    <location>
        <begin position="1"/>
        <end position="38"/>
    </location>
</feature>
<evidence type="ECO:0000313" key="2">
    <source>
        <dbReference type="EMBL" id="KAL0466513.1"/>
    </source>
</evidence>
<feature type="compositionally biased region" description="Polar residues" evidence="1">
    <location>
        <begin position="10"/>
        <end position="20"/>
    </location>
</feature>
<feature type="region of interest" description="Disordered" evidence="1">
    <location>
        <begin position="71"/>
        <end position="92"/>
    </location>
</feature>
<feature type="compositionally biased region" description="Polar residues" evidence="1">
    <location>
        <begin position="28"/>
        <end position="38"/>
    </location>
</feature>
<comment type="caution">
    <text evidence="2">The sequence shown here is derived from an EMBL/GenBank/DDBJ whole genome shotgun (WGS) entry which is preliminary data.</text>
</comment>
<sequence length="92" mass="10322">MTRLLDRMMNSASGTKSATAFPTKGLLTPNNSIPGSNNSVRSIHLRLLSDTELTDDTDDEEERSLRYHAQLHERARSQPSLMPLNDDERIAL</sequence>
<dbReference type="EMBL" id="JAVLET010000012">
    <property type="protein sequence ID" value="KAL0466513.1"/>
    <property type="molecule type" value="Genomic_DNA"/>
</dbReference>
<evidence type="ECO:0000313" key="3">
    <source>
        <dbReference type="Proteomes" id="UP001451303"/>
    </source>
</evidence>
<organism evidence="2 3">
    <name type="scientific">Neurospora intermedia</name>
    <dbReference type="NCBI Taxonomy" id="5142"/>
    <lineage>
        <taxon>Eukaryota</taxon>
        <taxon>Fungi</taxon>
        <taxon>Dikarya</taxon>
        <taxon>Ascomycota</taxon>
        <taxon>Pezizomycotina</taxon>
        <taxon>Sordariomycetes</taxon>
        <taxon>Sordariomycetidae</taxon>
        <taxon>Sordariales</taxon>
        <taxon>Sordariaceae</taxon>
        <taxon>Neurospora</taxon>
    </lineage>
</organism>
<name>A0ABR3D2J7_NEUIN</name>
<keyword evidence="3" id="KW-1185">Reference proteome</keyword>
<dbReference type="Proteomes" id="UP001451303">
    <property type="component" value="Unassembled WGS sequence"/>
</dbReference>